<dbReference type="Gene3D" id="3.30.160.60">
    <property type="entry name" value="Classic Zinc Finger"/>
    <property type="match status" value="1"/>
</dbReference>
<name>A0A319EGF2_ASPSB</name>
<evidence type="ECO:0000313" key="2">
    <source>
        <dbReference type="EMBL" id="PYI09422.1"/>
    </source>
</evidence>
<dbReference type="OrthoDB" id="4321006at2759"/>
<feature type="region of interest" description="Disordered" evidence="1">
    <location>
        <begin position="1"/>
        <end position="64"/>
    </location>
</feature>
<reference evidence="2 3" key="1">
    <citation type="submission" date="2018-02" db="EMBL/GenBank/DDBJ databases">
        <title>The genomes of Aspergillus section Nigri reveals drivers in fungal speciation.</title>
        <authorList>
            <consortium name="DOE Joint Genome Institute"/>
            <person name="Vesth T.C."/>
            <person name="Nybo J."/>
            <person name="Theobald S."/>
            <person name="Brandl J."/>
            <person name="Frisvad J.C."/>
            <person name="Nielsen K.F."/>
            <person name="Lyhne E.K."/>
            <person name="Kogle M.E."/>
            <person name="Kuo A."/>
            <person name="Riley R."/>
            <person name="Clum A."/>
            <person name="Nolan M."/>
            <person name="Lipzen A."/>
            <person name="Salamov A."/>
            <person name="Henrissat B."/>
            <person name="Wiebenga A."/>
            <person name="De vries R.P."/>
            <person name="Grigoriev I.V."/>
            <person name="Mortensen U.H."/>
            <person name="Andersen M.R."/>
            <person name="Baker S.E."/>
        </authorList>
    </citation>
    <scope>NUCLEOTIDE SEQUENCE [LARGE SCALE GENOMIC DNA]</scope>
    <source>
        <strain evidence="2 3">CBS 121057</strain>
    </source>
</reference>
<feature type="compositionally biased region" description="Polar residues" evidence="1">
    <location>
        <begin position="10"/>
        <end position="46"/>
    </location>
</feature>
<accession>A0A319EGF2</accession>
<evidence type="ECO:0000256" key="1">
    <source>
        <dbReference type="SAM" id="MobiDB-lite"/>
    </source>
</evidence>
<organism evidence="2 3">
    <name type="scientific">Aspergillus sclerotiicarbonarius (strain CBS 121057 / IBT 28362)</name>
    <dbReference type="NCBI Taxonomy" id="1448318"/>
    <lineage>
        <taxon>Eukaryota</taxon>
        <taxon>Fungi</taxon>
        <taxon>Dikarya</taxon>
        <taxon>Ascomycota</taxon>
        <taxon>Pezizomycotina</taxon>
        <taxon>Eurotiomycetes</taxon>
        <taxon>Eurotiomycetidae</taxon>
        <taxon>Eurotiales</taxon>
        <taxon>Aspergillaceae</taxon>
        <taxon>Aspergillus</taxon>
        <taxon>Aspergillus subgen. Circumdati</taxon>
    </lineage>
</organism>
<dbReference type="EMBL" id="KZ826327">
    <property type="protein sequence ID" value="PYI09422.1"/>
    <property type="molecule type" value="Genomic_DNA"/>
</dbReference>
<protein>
    <submittedName>
        <fullName evidence="2">Uncharacterized protein</fullName>
    </submittedName>
</protein>
<dbReference type="Proteomes" id="UP000248423">
    <property type="component" value="Unassembled WGS sequence"/>
</dbReference>
<keyword evidence="3" id="KW-1185">Reference proteome</keyword>
<proteinExistence type="predicted"/>
<evidence type="ECO:0000313" key="3">
    <source>
        <dbReference type="Proteomes" id="UP000248423"/>
    </source>
</evidence>
<gene>
    <name evidence="2" type="ORF">BO78DRAFT_415699</name>
</gene>
<sequence length="302" mass="32608">MSNHPCLPFNGSSNGPWPVDSSTGEGDWNSSMSPPASENGPNNVMASRNPGFPVPPNRRAGSQSSTELNYLPMDYAVQTPLAEYYSAGSVDARVAATNGYVVDPTNHGFAVAYPPARFAAIQDSGTPPNAGINPAQPINGLRCEWRDCTSTRTFTREADLWRHIRNLHVARVNSRRASRIENATGEKSIRLFNNGTVQIETVSNTSRFAFAGRNSTIYKYIHISCAPAEILLQGSKEIFISGPGAPSFPPSADPTTNKTSLGIVLYTESPNVSVGMNYKTERPAIDIMSMADINSQEPARAL</sequence>
<dbReference type="VEuPathDB" id="FungiDB:BO78DRAFT_415699"/>
<dbReference type="AlphaFoldDB" id="A0A319EGF2"/>